<dbReference type="RefSeq" id="WP_386822862.1">
    <property type="nucleotide sequence ID" value="NZ_JBHTIF010000001.1"/>
</dbReference>
<evidence type="ECO:0000313" key="2">
    <source>
        <dbReference type="Proteomes" id="UP001597110"/>
    </source>
</evidence>
<protein>
    <submittedName>
        <fullName evidence="1">Uncharacterized protein</fullName>
    </submittedName>
</protein>
<dbReference type="Proteomes" id="UP001597110">
    <property type="component" value="Unassembled WGS sequence"/>
</dbReference>
<reference evidence="2" key="1">
    <citation type="journal article" date="2019" name="Int. J. Syst. Evol. Microbiol.">
        <title>The Global Catalogue of Microorganisms (GCM) 10K type strain sequencing project: providing services to taxonomists for standard genome sequencing and annotation.</title>
        <authorList>
            <consortium name="The Broad Institute Genomics Platform"/>
            <consortium name="The Broad Institute Genome Sequencing Center for Infectious Disease"/>
            <person name="Wu L."/>
            <person name="Ma J."/>
        </authorList>
    </citation>
    <scope>NUCLEOTIDE SEQUENCE [LARGE SCALE GENOMIC DNA]</scope>
    <source>
        <strain evidence="2">CCUG 55585</strain>
    </source>
</reference>
<accession>A0ABW2YAT3</accession>
<comment type="caution">
    <text evidence="1">The sequence shown here is derived from an EMBL/GenBank/DDBJ whole genome shotgun (WGS) entry which is preliminary data.</text>
</comment>
<gene>
    <name evidence="1" type="ORF">ACFQ0E_06510</name>
</gene>
<name>A0ABW2YAT3_9GAMM</name>
<proteinExistence type="predicted"/>
<organism evidence="1 2">
    <name type="scientific">Lysobacter brunescens</name>
    <dbReference type="NCBI Taxonomy" id="262323"/>
    <lineage>
        <taxon>Bacteria</taxon>
        <taxon>Pseudomonadati</taxon>
        <taxon>Pseudomonadota</taxon>
        <taxon>Gammaproteobacteria</taxon>
        <taxon>Lysobacterales</taxon>
        <taxon>Lysobacteraceae</taxon>
        <taxon>Lysobacter</taxon>
    </lineage>
</organism>
<keyword evidence="2" id="KW-1185">Reference proteome</keyword>
<evidence type="ECO:0000313" key="1">
    <source>
        <dbReference type="EMBL" id="MFD0725253.1"/>
    </source>
</evidence>
<dbReference type="EMBL" id="JBHTIF010000001">
    <property type="protein sequence ID" value="MFD0725253.1"/>
    <property type="molecule type" value="Genomic_DNA"/>
</dbReference>
<sequence length="81" mass="9337">MSDAEASVEVSFERDIAPMFKLYRAAMLWRFDMTKHEDVKAHARPILARIRSGNMPPPPYTPLTEQEVARFAAWIEQGFPD</sequence>